<evidence type="ECO:0000313" key="3">
    <source>
        <dbReference type="Proteomes" id="UP000002624"/>
    </source>
</evidence>
<accession>C6H5D6</accession>
<feature type="domain" description="F-box" evidence="1">
    <location>
        <begin position="4"/>
        <end position="38"/>
    </location>
</feature>
<dbReference type="OrthoDB" id="4396256at2759"/>
<dbReference type="EMBL" id="GG692419">
    <property type="protein sequence ID" value="EER44878.1"/>
    <property type="molecule type" value="Genomic_DNA"/>
</dbReference>
<dbReference type="HOGENOM" id="CLU_831472_0_0_1"/>
<dbReference type="Proteomes" id="UP000002624">
    <property type="component" value="Unassembled WGS sequence"/>
</dbReference>
<dbReference type="VEuPathDB" id="FungiDB:HCDG_00457"/>
<evidence type="ECO:0000259" key="1">
    <source>
        <dbReference type="PROSITE" id="PS50181"/>
    </source>
</evidence>
<organism evidence="2 3">
    <name type="scientific">Ajellomyces capsulatus (strain H143)</name>
    <name type="common">Darling's disease fungus</name>
    <name type="synonym">Histoplasma capsulatum</name>
    <dbReference type="NCBI Taxonomy" id="544712"/>
    <lineage>
        <taxon>Eukaryota</taxon>
        <taxon>Fungi</taxon>
        <taxon>Dikarya</taxon>
        <taxon>Ascomycota</taxon>
        <taxon>Pezizomycotina</taxon>
        <taxon>Eurotiomycetes</taxon>
        <taxon>Eurotiomycetidae</taxon>
        <taxon>Onygenales</taxon>
        <taxon>Ajellomycetaceae</taxon>
        <taxon>Histoplasma</taxon>
    </lineage>
</organism>
<evidence type="ECO:0000313" key="2">
    <source>
        <dbReference type="EMBL" id="EER44878.1"/>
    </source>
</evidence>
<dbReference type="PROSITE" id="PS50181">
    <property type="entry name" value="FBOX"/>
    <property type="match status" value="1"/>
</dbReference>
<gene>
    <name evidence="2" type="ORF">HCDG_00457</name>
</gene>
<dbReference type="InterPro" id="IPR001810">
    <property type="entry name" value="F-box_dom"/>
</dbReference>
<dbReference type="STRING" id="544712.C6H5D6"/>
<proteinExistence type="predicted"/>
<dbReference type="AlphaFoldDB" id="C6H5D6"/>
<name>C6H5D6_AJECH</name>
<sequence length="339" mass="38734">MVSSPSLGTLPTEIFQNIVSHLGRQHIKHLSLMNKRLRAQSLPLLFRHARVSFSPAGLAALRGIADADHLSQNVVCVTYSVTDILDPRTGNAEHFASELYSTRSYVEDETDHYFLTNGRMETFPEYKTVFPAFQPIAKSQRTVLDTRMDMDVVPAALCKFPKLAKFTLSYNIPAVEPCFLPMMRWLKRNRNAPLEHHLNVVVHGIRQARSHNIRISTFEFDGREEEWGHFDVATSSGSLREILDDVEVLRLFCPRAVLNEIFAQPLFPHLREIDVCISYHKMLPSFEAFINRHASTIRSIQCHEDIPICKSLGSLIKWPGVSQNLIVHCIPWLPQFNCF</sequence>
<reference evidence="3" key="1">
    <citation type="submission" date="2009-05" db="EMBL/GenBank/DDBJ databases">
        <title>The genome sequence of Ajellomyces capsulatus strain H143.</title>
        <authorList>
            <person name="Champion M."/>
            <person name="Cuomo C.A."/>
            <person name="Ma L.-J."/>
            <person name="Henn M.R."/>
            <person name="Sil A."/>
            <person name="Goldman B."/>
            <person name="Young S.K."/>
            <person name="Kodira C.D."/>
            <person name="Zeng Q."/>
            <person name="Koehrsen M."/>
            <person name="Alvarado L."/>
            <person name="Berlin A.M."/>
            <person name="Borenstein D."/>
            <person name="Chen Z."/>
            <person name="Engels R."/>
            <person name="Freedman E."/>
            <person name="Gellesch M."/>
            <person name="Goldberg J."/>
            <person name="Griggs A."/>
            <person name="Gujja S."/>
            <person name="Heiman D.I."/>
            <person name="Hepburn T.A."/>
            <person name="Howarth C."/>
            <person name="Jen D."/>
            <person name="Larson L."/>
            <person name="Lewis B."/>
            <person name="Mehta T."/>
            <person name="Park D."/>
            <person name="Pearson M."/>
            <person name="Roberts A."/>
            <person name="Saif S."/>
            <person name="Shea T.D."/>
            <person name="Shenoy N."/>
            <person name="Sisk P."/>
            <person name="Stolte C."/>
            <person name="Sykes S."/>
            <person name="Walk T."/>
            <person name="White J."/>
            <person name="Yandava C."/>
            <person name="Klein B."/>
            <person name="McEwen J.G."/>
            <person name="Puccia R."/>
            <person name="Goldman G.H."/>
            <person name="Felipe M.S."/>
            <person name="Nino-Vega G."/>
            <person name="San-Blas G."/>
            <person name="Taylor J.W."/>
            <person name="Mendoza L."/>
            <person name="Galagan J.E."/>
            <person name="Nusbaum C."/>
            <person name="Birren B.W."/>
        </authorList>
    </citation>
    <scope>NUCLEOTIDE SEQUENCE [LARGE SCALE GENOMIC DNA]</scope>
    <source>
        <strain evidence="3">H143</strain>
    </source>
</reference>
<protein>
    <recommendedName>
        <fullName evidence="1">F-box domain-containing protein</fullName>
    </recommendedName>
</protein>